<protein>
    <submittedName>
        <fullName evidence="1">Uncharacterized protein</fullName>
    </submittedName>
</protein>
<evidence type="ECO:0000313" key="2">
    <source>
        <dbReference type="Proteomes" id="UP000668572"/>
    </source>
</evidence>
<sequence>MNSPEPVPSVLPGLWREEGGQGGLVRLDIAAITAGMVVVAKCDEPWQAKPELRWQVWPDLLVPDDDSSKLAGEA</sequence>
<accession>A0A8I1XRN0</accession>
<evidence type="ECO:0000313" key="1">
    <source>
        <dbReference type="EMBL" id="MBO9762017.1"/>
    </source>
</evidence>
<reference evidence="1" key="1">
    <citation type="submission" date="2021-03" db="EMBL/GenBank/DDBJ databases">
        <title>Molecular characterization of Xanthomonas species pathogenic on Araceae and the development of a triplex TaqMan assay for detection of X. phaseoli pv. dieffenbachiae.</title>
        <authorList>
            <person name="Van Der Wolf J."/>
            <person name="Krijger M."/>
            <person name="Mendes O."/>
            <person name="Brankovics B."/>
            <person name="Bonants P."/>
            <person name="Meekes E."/>
        </authorList>
    </citation>
    <scope>NUCLEOTIDE SEQUENCE</scope>
    <source>
        <strain evidence="1">NBC1264</strain>
    </source>
</reference>
<dbReference type="EMBL" id="JAGHXW010000114">
    <property type="protein sequence ID" value="MBO9762017.1"/>
    <property type="molecule type" value="Genomic_DNA"/>
</dbReference>
<organism evidence="1 2">
    <name type="scientific">Xanthomonas manihotis</name>
    <dbReference type="NCBI Taxonomy" id="43353"/>
    <lineage>
        <taxon>Bacteria</taxon>
        <taxon>Pseudomonadati</taxon>
        <taxon>Pseudomonadota</taxon>
        <taxon>Gammaproteobacteria</taxon>
        <taxon>Lysobacterales</taxon>
        <taxon>Lysobacteraceae</taxon>
        <taxon>Xanthomonas</taxon>
    </lineage>
</organism>
<dbReference type="RefSeq" id="WP_134979981.1">
    <property type="nucleotide sequence ID" value="NZ_JADKPW010000077.1"/>
</dbReference>
<comment type="caution">
    <text evidence="1">The sequence shown here is derived from an EMBL/GenBank/DDBJ whole genome shotgun (WGS) entry which is preliminary data.</text>
</comment>
<proteinExistence type="predicted"/>
<name>A0A8I1XRN0_XANMN</name>
<gene>
    <name evidence="1" type="ORF">J7405_21270</name>
</gene>
<dbReference type="Proteomes" id="UP000668572">
    <property type="component" value="Unassembled WGS sequence"/>
</dbReference>
<dbReference type="AlphaFoldDB" id="A0A8I1XRN0"/>